<protein>
    <submittedName>
        <fullName evidence="5">6-phospho-beta-glucosidase</fullName>
    </submittedName>
</protein>
<accession>W6T4X3</accession>
<dbReference type="eggNOG" id="COG2723">
    <property type="taxonomic scope" value="Bacteria"/>
</dbReference>
<dbReference type="Proteomes" id="UP000019247">
    <property type="component" value="Unassembled WGS sequence"/>
</dbReference>
<comment type="caution">
    <text evidence="5">The sequence shown here is derived from an EMBL/GenBank/DDBJ whole genome shotgun (WGS) entry which is preliminary data.</text>
</comment>
<proteinExistence type="inferred from homology"/>
<dbReference type="PATRIC" id="fig|1400520.3.peg.2982"/>
<dbReference type="OrthoDB" id="1688691at2"/>
<evidence type="ECO:0000256" key="3">
    <source>
        <dbReference type="ARBA" id="ARBA00023295"/>
    </source>
</evidence>
<dbReference type="STRING" id="1400520.LFAB_15210"/>
<sequence>MTTTLLPDDFLWGNSTSSMQTEGAWDEDHKGKSVYDVRPATENSSDWKVAVDAYHRYPEDVALMKDLGMNCYRFQISWSRVQPDGEGDFNEAGIAFYQKLIDSLLAAGIEPMICLYHFDMPLSLAEKYNGFVNHAVVEAFFKYAKKMVDTFGPKVKYWITFNEQNLYGFGEAFKASGYLKGDESLRDLYQIQHNIALAHAKVANYIHETQPNLLIGGMEAFQEAYPASPNPKDVEAVRRFKEFTDYNLIRIFTEGKYSDEVVRFMQSQHLDDILKPDELAELAQTRSDFMSFSYYATSTIDSTKVPAGTAPNYIGALGAKKNPYLQANEWGWQIDPQGFYGVLMDLYNRTGLPIFPIENGIGVREHWDGHHEIDDDYRIAYHRDHLQALKDAVRDGANVIGYLGWGLIDIPSSQGNMDKRYGVVYVNRTNHDLKDMKRVPKKSYHWFKRVIKSNGAEM</sequence>
<evidence type="ECO:0000313" key="6">
    <source>
        <dbReference type="Proteomes" id="UP000019247"/>
    </source>
</evidence>
<gene>
    <name evidence="5" type="ORF">LFAB_15210</name>
</gene>
<dbReference type="SUPFAM" id="SSF51445">
    <property type="entry name" value="(Trans)glycosidases"/>
    <property type="match status" value="1"/>
</dbReference>
<dbReference type="Pfam" id="PF00232">
    <property type="entry name" value="Glyco_hydro_1"/>
    <property type="match status" value="1"/>
</dbReference>
<dbReference type="PRINTS" id="PR00131">
    <property type="entry name" value="GLHYDRLASE1"/>
</dbReference>
<dbReference type="HOGENOM" id="CLU_001859_0_2_9"/>
<evidence type="ECO:0000256" key="1">
    <source>
        <dbReference type="ARBA" id="ARBA00010838"/>
    </source>
</evidence>
<keyword evidence="2" id="KW-0378">Hydrolase</keyword>
<dbReference type="InterPro" id="IPR001360">
    <property type="entry name" value="Glyco_hydro_1"/>
</dbReference>
<dbReference type="PANTHER" id="PTHR10353">
    <property type="entry name" value="GLYCOSYL HYDROLASE"/>
    <property type="match status" value="1"/>
</dbReference>
<evidence type="ECO:0000256" key="4">
    <source>
        <dbReference type="RuleBase" id="RU003690"/>
    </source>
</evidence>
<dbReference type="InterPro" id="IPR017853">
    <property type="entry name" value="GH"/>
</dbReference>
<evidence type="ECO:0000313" key="5">
    <source>
        <dbReference type="EMBL" id="ETY72969.1"/>
    </source>
</evidence>
<comment type="similarity">
    <text evidence="1 4">Belongs to the glycosyl hydrolase 1 family.</text>
</comment>
<reference evidence="5 6" key="1">
    <citation type="journal article" date="2014" name="Genome Announc.">
        <title>Genome Sequence of Lactobacillus fabifermentans Strain T30PCM01, Isolated from Fermenting Grape Marc.</title>
        <authorList>
            <person name="Treu L."/>
            <person name="Vendramin V."/>
            <person name="Bovo B."/>
            <person name="Giacomini A."/>
            <person name="Corich V."/>
            <person name="Campanaro S."/>
        </authorList>
    </citation>
    <scope>NUCLEOTIDE SEQUENCE [LARGE SCALE GENOMIC DNA]</scope>
    <source>
        <strain evidence="5 6">T30PCM01</strain>
    </source>
</reference>
<organism evidence="5 6">
    <name type="scientific">Lactiplantibacillus fabifermentans T30PCM01</name>
    <dbReference type="NCBI Taxonomy" id="1400520"/>
    <lineage>
        <taxon>Bacteria</taxon>
        <taxon>Bacillati</taxon>
        <taxon>Bacillota</taxon>
        <taxon>Bacilli</taxon>
        <taxon>Lactobacillales</taxon>
        <taxon>Lactobacillaceae</taxon>
        <taxon>Lactiplantibacillus</taxon>
    </lineage>
</organism>
<dbReference type="PANTHER" id="PTHR10353:SF122">
    <property type="entry name" value="6-PHOSPHO-BETA-GLUCOSIDASE ASCB-RELATED"/>
    <property type="match status" value="1"/>
</dbReference>
<dbReference type="FunFam" id="3.20.20.80:FF:000004">
    <property type="entry name" value="Beta-glucosidase 6-phospho-beta-glucosidase"/>
    <property type="match status" value="1"/>
</dbReference>
<dbReference type="GO" id="GO:0016052">
    <property type="term" value="P:carbohydrate catabolic process"/>
    <property type="evidence" value="ECO:0007669"/>
    <property type="project" value="TreeGrafter"/>
</dbReference>
<dbReference type="GO" id="GO:0008422">
    <property type="term" value="F:beta-glucosidase activity"/>
    <property type="evidence" value="ECO:0007669"/>
    <property type="project" value="TreeGrafter"/>
</dbReference>
<keyword evidence="3" id="KW-0326">Glycosidase</keyword>
<evidence type="ECO:0000256" key="2">
    <source>
        <dbReference type="ARBA" id="ARBA00022801"/>
    </source>
</evidence>
<dbReference type="AlphaFoldDB" id="W6T4X3"/>
<dbReference type="RefSeq" id="WP_033614563.1">
    <property type="nucleotide sequence ID" value="NZ_KK036523.1"/>
</dbReference>
<dbReference type="EMBL" id="AWWK01000075">
    <property type="protein sequence ID" value="ETY72969.1"/>
    <property type="molecule type" value="Genomic_DNA"/>
</dbReference>
<dbReference type="Gene3D" id="3.20.20.80">
    <property type="entry name" value="Glycosidases"/>
    <property type="match status" value="1"/>
</dbReference>
<dbReference type="GO" id="GO:0005829">
    <property type="term" value="C:cytosol"/>
    <property type="evidence" value="ECO:0007669"/>
    <property type="project" value="TreeGrafter"/>
</dbReference>
<name>W6T4X3_9LACO</name>